<feature type="domain" description="Putative nitroreductase TM1586" evidence="1">
    <location>
        <begin position="13"/>
        <end position="253"/>
    </location>
</feature>
<evidence type="ECO:0000313" key="3">
    <source>
        <dbReference type="Proteomes" id="UP000295008"/>
    </source>
</evidence>
<gene>
    <name evidence="2" type="ORF">EDC14_103226</name>
</gene>
<dbReference type="AlphaFoldDB" id="A0A4R1R827"/>
<reference evidence="2 3" key="1">
    <citation type="submission" date="2019-03" db="EMBL/GenBank/DDBJ databases">
        <title>Genomic Encyclopedia of Type Strains, Phase IV (KMG-IV): sequencing the most valuable type-strain genomes for metagenomic binning, comparative biology and taxonomic classification.</title>
        <authorList>
            <person name="Goeker M."/>
        </authorList>
    </citation>
    <scope>NUCLEOTIDE SEQUENCE [LARGE SCALE GENOMIC DNA]</scope>
    <source>
        <strain evidence="2 3">LX-B</strain>
    </source>
</reference>
<dbReference type="InterPro" id="IPR000415">
    <property type="entry name" value="Nitroreductase-like"/>
</dbReference>
<dbReference type="OrthoDB" id="9814075at2"/>
<dbReference type="Proteomes" id="UP000295008">
    <property type="component" value="Unassembled WGS sequence"/>
</dbReference>
<dbReference type="InterPro" id="IPR029478">
    <property type="entry name" value="TM1586_NiRdase"/>
</dbReference>
<proteinExistence type="predicted"/>
<dbReference type="SUPFAM" id="SSF55469">
    <property type="entry name" value="FMN-dependent nitroreductase-like"/>
    <property type="match status" value="2"/>
</dbReference>
<evidence type="ECO:0000259" key="1">
    <source>
        <dbReference type="Pfam" id="PF14512"/>
    </source>
</evidence>
<comment type="caution">
    <text evidence="2">The sequence shown here is derived from an EMBL/GenBank/DDBJ whole genome shotgun (WGS) entry which is preliminary data.</text>
</comment>
<dbReference type="PANTHER" id="PTHR23026:SF123">
    <property type="entry name" value="NAD(P)H NITROREDUCTASE RV3131-RELATED"/>
    <property type="match status" value="1"/>
</dbReference>
<sequence length="284" mass="31556">MDRTEKFPPEEPITAIIKRRGSVRTYDGRQLPEEIKAELRRICTAADGPFAERVRIEFIEKITLGPAVKLGTYGVIQGAPSFLAAAVQKGDRPLEQLGFVFEKVILEATALGLGTCWLGGSFSRGDFARAMALAENEFIPIVSPVGYKKERRRLVDSLIRATAGSSRRKPWSELFFHQDFDRSLTEAEAGEYAEALEMVRLAPSASNKQPWRIVKDRAGLHFYEKHAAGYASMGFDMQRIDLGIAMCHLQLAAAERGLAGRWVSQAPGIGEIPAHTEYIISWMT</sequence>
<accession>A0A4R1R827</accession>
<keyword evidence="3" id="KW-1185">Reference proteome</keyword>
<dbReference type="Gene3D" id="3.40.109.10">
    <property type="entry name" value="NADH Oxidase"/>
    <property type="match status" value="1"/>
</dbReference>
<dbReference type="GO" id="GO:0016491">
    <property type="term" value="F:oxidoreductase activity"/>
    <property type="evidence" value="ECO:0007669"/>
    <property type="project" value="InterPro"/>
</dbReference>
<dbReference type="Pfam" id="PF14512">
    <property type="entry name" value="TM1586_NiRdase"/>
    <property type="match status" value="1"/>
</dbReference>
<evidence type="ECO:0000313" key="2">
    <source>
        <dbReference type="EMBL" id="TCL61793.1"/>
    </source>
</evidence>
<name>A0A4R1R827_HYDET</name>
<dbReference type="RefSeq" id="WP_132016159.1">
    <property type="nucleotide sequence ID" value="NZ_SLUN01000032.1"/>
</dbReference>
<dbReference type="PANTHER" id="PTHR23026">
    <property type="entry name" value="NADPH NITROREDUCTASE"/>
    <property type="match status" value="1"/>
</dbReference>
<protein>
    <submittedName>
        <fullName evidence="2">Putative nitroreductase</fullName>
    </submittedName>
</protein>
<organism evidence="2 3">
    <name type="scientific">Hydrogenispora ethanolica</name>
    <dbReference type="NCBI Taxonomy" id="1082276"/>
    <lineage>
        <taxon>Bacteria</taxon>
        <taxon>Bacillati</taxon>
        <taxon>Bacillota</taxon>
        <taxon>Hydrogenispora</taxon>
    </lineage>
</organism>
<dbReference type="EMBL" id="SLUN01000032">
    <property type="protein sequence ID" value="TCL61793.1"/>
    <property type="molecule type" value="Genomic_DNA"/>
</dbReference>
<dbReference type="Gene3D" id="3.40.109.30">
    <property type="entry name" value="putative nitroreductase (tm1586), domain 2"/>
    <property type="match status" value="1"/>
</dbReference>
<dbReference type="InterPro" id="IPR050627">
    <property type="entry name" value="Nitroreductase/BluB"/>
</dbReference>